<reference evidence="7 8" key="1">
    <citation type="submission" date="2016-07" db="EMBL/GenBank/DDBJ databases">
        <title>Pervasive Adenine N6-methylation of Active Genes in Fungi.</title>
        <authorList>
            <consortium name="DOE Joint Genome Institute"/>
            <person name="Mondo S.J."/>
            <person name="Dannebaum R.O."/>
            <person name="Kuo R.C."/>
            <person name="Labutti K."/>
            <person name="Haridas S."/>
            <person name="Kuo A."/>
            <person name="Salamov A."/>
            <person name="Ahrendt S.R."/>
            <person name="Lipzen A."/>
            <person name="Sullivan W."/>
            <person name="Andreopoulos W.B."/>
            <person name="Clum A."/>
            <person name="Lindquist E."/>
            <person name="Daum C."/>
            <person name="Ramamoorthy G.K."/>
            <person name="Gryganskyi A."/>
            <person name="Culley D."/>
            <person name="Magnuson J.K."/>
            <person name="James T.Y."/>
            <person name="O'Malley M.A."/>
            <person name="Stajich J.E."/>
            <person name="Spatafora J.W."/>
            <person name="Visel A."/>
            <person name="Grigoriev I.V."/>
        </authorList>
    </citation>
    <scope>NUCLEOTIDE SEQUENCE [LARGE SCALE GENOMIC DNA]</scope>
    <source>
        <strain evidence="7 8">CBS 931.73</strain>
    </source>
</reference>
<dbReference type="Gene3D" id="3.40.50.12780">
    <property type="entry name" value="N-terminal domain of ligase-like"/>
    <property type="match status" value="1"/>
</dbReference>
<feature type="domain" description="AMP-dependent synthetase/ligase" evidence="6">
    <location>
        <begin position="82"/>
        <end position="498"/>
    </location>
</feature>
<dbReference type="GO" id="GO:0005524">
    <property type="term" value="F:ATP binding"/>
    <property type="evidence" value="ECO:0007669"/>
    <property type="project" value="UniProtKB-KW"/>
</dbReference>
<dbReference type="OrthoDB" id="1700726at2759"/>
<name>A0A1Y1XUE1_9FUNG</name>
<evidence type="ECO:0000259" key="6">
    <source>
        <dbReference type="Pfam" id="PF00501"/>
    </source>
</evidence>
<organism evidence="7 8">
    <name type="scientific">Basidiobolus meristosporus CBS 931.73</name>
    <dbReference type="NCBI Taxonomy" id="1314790"/>
    <lineage>
        <taxon>Eukaryota</taxon>
        <taxon>Fungi</taxon>
        <taxon>Fungi incertae sedis</taxon>
        <taxon>Zoopagomycota</taxon>
        <taxon>Entomophthoromycotina</taxon>
        <taxon>Basidiobolomycetes</taxon>
        <taxon>Basidiobolales</taxon>
        <taxon>Basidiobolaceae</taxon>
        <taxon>Basidiobolus</taxon>
    </lineage>
</organism>
<gene>
    <name evidence="7" type="ORF">K493DRAFT_319136</name>
</gene>
<comment type="catalytic activity">
    <reaction evidence="5">
        <text>a long-chain fatty acid + ATP + CoA = a long-chain fatty acyl-CoA + AMP + diphosphate</text>
        <dbReference type="Rhea" id="RHEA:15421"/>
        <dbReference type="ChEBI" id="CHEBI:30616"/>
        <dbReference type="ChEBI" id="CHEBI:33019"/>
        <dbReference type="ChEBI" id="CHEBI:57287"/>
        <dbReference type="ChEBI" id="CHEBI:57560"/>
        <dbReference type="ChEBI" id="CHEBI:83139"/>
        <dbReference type="ChEBI" id="CHEBI:456215"/>
        <dbReference type="EC" id="6.2.1.3"/>
    </reaction>
</comment>
<dbReference type="GO" id="GO:0005811">
    <property type="term" value="C:lipid droplet"/>
    <property type="evidence" value="ECO:0007669"/>
    <property type="project" value="TreeGrafter"/>
</dbReference>
<dbReference type="GO" id="GO:0005783">
    <property type="term" value="C:endoplasmic reticulum"/>
    <property type="evidence" value="ECO:0007669"/>
    <property type="project" value="TreeGrafter"/>
</dbReference>
<comment type="caution">
    <text evidence="7">The sequence shown here is derived from an EMBL/GenBank/DDBJ whole genome shotgun (WGS) entry which is preliminary data.</text>
</comment>
<dbReference type="GO" id="GO:0035336">
    <property type="term" value="P:long-chain fatty-acyl-CoA metabolic process"/>
    <property type="evidence" value="ECO:0007669"/>
    <property type="project" value="TreeGrafter"/>
</dbReference>
<evidence type="ECO:0000256" key="1">
    <source>
        <dbReference type="ARBA" id="ARBA00006432"/>
    </source>
</evidence>
<keyword evidence="2" id="KW-0436">Ligase</keyword>
<dbReference type="GO" id="GO:0004467">
    <property type="term" value="F:long-chain fatty acid-CoA ligase activity"/>
    <property type="evidence" value="ECO:0007669"/>
    <property type="project" value="UniProtKB-EC"/>
</dbReference>
<keyword evidence="4" id="KW-0067">ATP-binding</keyword>
<dbReference type="FunCoup" id="A0A1Y1XUE1">
    <property type="interactions" value="313"/>
</dbReference>
<dbReference type="AlphaFoldDB" id="A0A1Y1XUE1"/>
<keyword evidence="8" id="KW-1185">Reference proteome</keyword>
<dbReference type="Proteomes" id="UP000193498">
    <property type="component" value="Unassembled WGS sequence"/>
</dbReference>
<dbReference type="InParanoid" id="A0A1Y1XUE1"/>
<evidence type="ECO:0000256" key="4">
    <source>
        <dbReference type="ARBA" id="ARBA00022840"/>
    </source>
</evidence>
<keyword evidence="3" id="KW-0547">Nucleotide-binding</keyword>
<protein>
    <submittedName>
        <fullName evidence="7">Acetyl-CoA synthetase-like protein</fullName>
    </submittedName>
</protein>
<dbReference type="EMBL" id="MCFE01000491">
    <property type="protein sequence ID" value="ORX88904.1"/>
    <property type="molecule type" value="Genomic_DNA"/>
</dbReference>
<evidence type="ECO:0000256" key="2">
    <source>
        <dbReference type="ARBA" id="ARBA00022598"/>
    </source>
</evidence>
<dbReference type="PANTHER" id="PTHR43272">
    <property type="entry name" value="LONG-CHAIN-FATTY-ACID--COA LIGASE"/>
    <property type="match status" value="1"/>
</dbReference>
<evidence type="ECO:0000313" key="8">
    <source>
        <dbReference type="Proteomes" id="UP000193498"/>
    </source>
</evidence>
<evidence type="ECO:0000256" key="5">
    <source>
        <dbReference type="ARBA" id="ARBA00036813"/>
    </source>
</evidence>
<dbReference type="InterPro" id="IPR000873">
    <property type="entry name" value="AMP-dep_synth/lig_dom"/>
</dbReference>
<dbReference type="InterPro" id="IPR042099">
    <property type="entry name" value="ANL_N_sf"/>
</dbReference>
<evidence type="ECO:0000256" key="3">
    <source>
        <dbReference type="ARBA" id="ARBA00022741"/>
    </source>
</evidence>
<evidence type="ECO:0000313" key="7">
    <source>
        <dbReference type="EMBL" id="ORX88904.1"/>
    </source>
</evidence>
<dbReference type="Pfam" id="PF00501">
    <property type="entry name" value="AMP-binding"/>
    <property type="match status" value="1"/>
</dbReference>
<dbReference type="GO" id="GO:0005886">
    <property type="term" value="C:plasma membrane"/>
    <property type="evidence" value="ECO:0007669"/>
    <property type="project" value="TreeGrafter"/>
</dbReference>
<dbReference type="PROSITE" id="PS00455">
    <property type="entry name" value="AMP_BINDING"/>
    <property type="match status" value="1"/>
</dbReference>
<dbReference type="PANTHER" id="PTHR43272:SF83">
    <property type="entry name" value="ACYL-COA SYNTHETASE LONG-CHAIN, ISOFORM J"/>
    <property type="match status" value="1"/>
</dbReference>
<dbReference type="SUPFAM" id="SSF56801">
    <property type="entry name" value="Acetyl-CoA synthetase-like"/>
    <property type="match status" value="1"/>
</dbReference>
<sequence>MFTVEVGTEKPEHETIPRRNYLSPDRLVTRPRDDFKTLADLLPELVRTRGNCKALGYRKVEKIIEEEKEITKNVGGTVKKEMKKWKYSQLGPYNWFTYEDVSRISKQLGCGLIKLGLTAGDKLTIFNKTSPHWFIMSQACFSQSMTIVTAYETLGAEGLKHALNEGEITAIFANAELLPVVQSILNQVPTLKYIIYSDEANPALIESLRTDFPEISIHTYEEIRILGEENPIEPNLPKPEELACVMYTSGSTGNPKGVMLTHANVVAAIAAVDLWIRPILDPQNDIIIAYLPLAHIFEFVVESYVVYLGMPIGYSSPRTLTDSSVRNCKGDLRELQPTIMCGVPAVWETIRKGILSQVQNSGKLGRTVFGLALRNKPFLKNLGLPTGIWDTIVFNKIKNATGGRLRFALSGGAPIAPETQAFLTTCICPVLQAYGMTEATAMAAIMHPDVKVPKSNGPPVPCAEIKLVDVPEANYLTSNDPPQGEVWVRGPAVMKGYFKNDQLTKEILTEDGWLMTGDIGVWLPDGTLGIIDRKKNLVKLSHGEYIAIEKLETLYKTCAYADNICVYADSFKSRPVAILVCGEEKLRNLAKQQGVENYESMSHYDLTQDSKVRKAVLSDLHAIGKRYNFVSAELLHNIYIVDEEWTPENNLLTAAQKLKRRDIAERYKAQIDALYN</sequence>
<proteinExistence type="inferred from homology"/>
<dbReference type="InterPro" id="IPR020845">
    <property type="entry name" value="AMP-binding_CS"/>
</dbReference>
<comment type="similarity">
    <text evidence="1">Belongs to the ATP-dependent AMP-binding enzyme family.</text>
</comment>
<accession>A0A1Y1XUE1</accession>
<dbReference type="STRING" id="1314790.A0A1Y1XUE1"/>